<evidence type="ECO:0008006" key="3">
    <source>
        <dbReference type="Google" id="ProtNLM"/>
    </source>
</evidence>
<sequence length="126" mass="14291">MVQKNAKLNGVADRVATAVLDVSKIVNFDERFDYLIASDMLFSTKLAKDVFVACRTFVKPGGTILLGHEKRYSVYRDRATCEIKQDANDEPLELFIGLARQEEWLVHELSPFDDKPQLLAIKIDCV</sequence>
<dbReference type="EMBL" id="GG672124">
    <property type="protein sequence ID" value="EER17338.1"/>
    <property type="molecule type" value="Genomic_DNA"/>
</dbReference>
<dbReference type="GeneID" id="9062392"/>
<accession>C5KDN5</accession>
<protein>
    <recommendedName>
        <fullName evidence="3">Methyltransferase type 11 domain-containing protein</fullName>
    </recommendedName>
</protein>
<organism evidence="2">
    <name type="scientific">Perkinsus marinus (strain ATCC 50983 / TXsc)</name>
    <dbReference type="NCBI Taxonomy" id="423536"/>
    <lineage>
        <taxon>Eukaryota</taxon>
        <taxon>Sar</taxon>
        <taxon>Alveolata</taxon>
        <taxon>Perkinsozoa</taxon>
        <taxon>Perkinsea</taxon>
        <taxon>Perkinsida</taxon>
        <taxon>Perkinsidae</taxon>
        <taxon>Perkinsus</taxon>
    </lineage>
</organism>
<proteinExistence type="predicted"/>
<evidence type="ECO:0000313" key="2">
    <source>
        <dbReference type="Proteomes" id="UP000007800"/>
    </source>
</evidence>
<gene>
    <name evidence="1" type="ORF">Pmar_PMAR022276</name>
</gene>
<dbReference type="InParanoid" id="C5KDN5"/>
<evidence type="ECO:0000313" key="1">
    <source>
        <dbReference type="EMBL" id="EER17338.1"/>
    </source>
</evidence>
<reference evidence="1 2" key="1">
    <citation type="submission" date="2008-07" db="EMBL/GenBank/DDBJ databases">
        <authorList>
            <person name="El-Sayed N."/>
            <person name="Caler E."/>
            <person name="Inman J."/>
            <person name="Amedeo P."/>
            <person name="Hass B."/>
            <person name="Wortman J."/>
        </authorList>
    </citation>
    <scope>NUCLEOTIDE SEQUENCE [LARGE SCALE GENOMIC DNA]</scope>
    <source>
        <strain evidence="2">ATCC 50983 / TXsc</strain>
    </source>
</reference>
<dbReference type="AlphaFoldDB" id="C5KDN5"/>
<dbReference type="SUPFAM" id="SSF53335">
    <property type="entry name" value="S-adenosyl-L-methionine-dependent methyltransferases"/>
    <property type="match status" value="1"/>
</dbReference>
<dbReference type="OMA" id="RATCEIK"/>
<dbReference type="InterPro" id="IPR029063">
    <property type="entry name" value="SAM-dependent_MTases_sf"/>
</dbReference>
<dbReference type="Gene3D" id="3.40.50.150">
    <property type="entry name" value="Vaccinia Virus protein VP39"/>
    <property type="match status" value="1"/>
</dbReference>
<dbReference type="OrthoDB" id="444317at2759"/>
<keyword evidence="2" id="KW-1185">Reference proteome</keyword>
<dbReference type="Proteomes" id="UP000007800">
    <property type="component" value="Unassembled WGS sequence"/>
</dbReference>
<name>C5KDN5_PERM5</name>
<dbReference type="RefSeq" id="XP_002785542.1">
    <property type="nucleotide sequence ID" value="XM_002785496.1"/>
</dbReference>